<proteinExistence type="predicted"/>
<name>A0A7C4H3F3_THEPE</name>
<dbReference type="AlphaFoldDB" id="A0A7C4H3F3"/>
<sequence length="134" mass="14615">MQLSISYTFLQVEKIAEGFQGPLNVNVQVTFPLLTERISETAISVGFAANVSSSPPFFSVIMRGKVLIQGSREEIEKVAEKLKVQPGDPELVQMVTSNLIFEAMLLLREIGVPPVLPLIPAAPQKPSGTEFHPV</sequence>
<protein>
    <submittedName>
        <fullName evidence="1">Uncharacterized protein</fullName>
    </submittedName>
</protein>
<reference evidence="1" key="1">
    <citation type="journal article" date="2020" name="mSystems">
        <title>Genome- and Community-Level Interaction Insights into Carbon Utilization and Element Cycling Functions of Hydrothermarchaeota in Hydrothermal Sediment.</title>
        <authorList>
            <person name="Zhou Z."/>
            <person name="Liu Y."/>
            <person name="Xu W."/>
            <person name="Pan J."/>
            <person name="Luo Z.H."/>
            <person name="Li M."/>
        </authorList>
    </citation>
    <scope>NUCLEOTIDE SEQUENCE</scope>
    <source>
        <strain evidence="1">SpSt-649</strain>
    </source>
</reference>
<evidence type="ECO:0000313" key="1">
    <source>
        <dbReference type="EMBL" id="HGM46225.1"/>
    </source>
</evidence>
<comment type="caution">
    <text evidence="1">The sequence shown here is derived from an EMBL/GenBank/DDBJ whole genome shotgun (WGS) entry which is preliminary data.</text>
</comment>
<accession>A0A7C4H3F3</accession>
<organism evidence="1">
    <name type="scientific">Thermofilum pendens</name>
    <dbReference type="NCBI Taxonomy" id="2269"/>
    <lineage>
        <taxon>Archaea</taxon>
        <taxon>Thermoproteota</taxon>
        <taxon>Thermoprotei</taxon>
        <taxon>Thermofilales</taxon>
        <taxon>Thermofilaceae</taxon>
        <taxon>Thermofilum</taxon>
    </lineage>
</organism>
<dbReference type="EMBL" id="DTBQ01000018">
    <property type="protein sequence ID" value="HGM46225.1"/>
    <property type="molecule type" value="Genomic_DNA"/>
</dbReference>
<gene>
    <name evidence="1" type="ORF">ENU21_00540</name>
</gene>